<dbReference type="AlphaFoldDB" id="A0A6G9Z3I5"/>
<dbReference type="RefSeq" id="WP_167487445.1">
    <property type="nucleotide sequence ID" value="NZ_CP046173.1"/>
</dbReference>
<accession>A0A6G9Z3I5</accession>
<proteinExistence type="predicted"/>
<organism evidence="1 2">
    <name type="scientific">Nocardia terpenica</name>
    <dbReference type="NCBI Taxonomy" id="455432"/>
    <lineage>
        <taxon>Bacteria</taxon>
        <taxon>Bacillati</taxon>
        <taxon>Actinomycetota</taxon>
        <taxon>Actinomycetes</taxon>
        <taxon>Mycobacteriales</taxon>
        <taxon>Nocardiaceae</taxon>
        <taxon>Nocardia</taxon>
    </lineage>
</organism>
<evidence type="ECO:0000313" key="2">
    <source>
        <dbReference type="Proteomes" id="UP000500953"/>
    </source>
</evidence>
<evidence type="ECO:0000313" key="1">
    <source>
        <dbReference type="EMBL" id="QIS20088.1"/>
    </source>
</evidence>
<dbReference type="Proteomes" id="UP000500953">
    <property type="component" value="Chromosome"/>
</dbReference>
<reference evidence="1 2" key="1">
    <citation type="journal article" date="2019" name="ACS Chem. Biol.">
        <title>Identification and Mobilization of a Cryptic Antibiotic Biosynthesis Gene Locus from a Human-Pathogenic Nocardia Isolate.</title>
        <authorList>
            <person name="Herisse M."/>
            <person name="Ishida K."/>
            <person name="Porter J.L."/>
            <person name="Howden B."/>
            <person name="Hertweck C."/>
            <person name="Stinear T.P."/>
            <person name="Pidot S.J."/>
        </authorList>
    </citation>
    <scope>NUCLEOTIDE SEQUENCE [LARGE SCALE GENOMIC DNA]</scope>
    <source>
        <strain evidence="1 2">AUSMDU00012715</strain>
    </source>
</reference>
<protein>
    <submittedName>
        <fullName evidence="1">Uncharacterized protein</fullName>
    </submittedName>
</protein>
<name>A0A6G9Z3I5_9NOCA</name>
<dbReference type="EMBL" id="CP046173">
    <property type="protein sequence ID" value="QIS20088.1"/>
    <property type="molecule type" value="Genomic_DNA"/>
</dbReference>
<sequence length="87" mass="9253">MTGGAVVRLGPIGPEHVGDGWSLEGDDCDGWFLSKRVGDVSARIFATTATRCAWGVCQADGRMVRGASALDVPHAKAQAARWLGYHR</sequence>
<gene>
    <name evidence="1" type="ORF">F6W96_19110</name>
</gene>